<dbReference type="AlphaFoldDB" id="A0A6A5Y138"/>
<feature type="compositionally biased region" description="Basic and acidic residues" evidence="1">
    <location>
        <begin position="103"/>
        <end position="126"/>
    </location>
</feature>
<sequence length="158" mass="17862">MFQLRTKNNNISLRDDTQLVGTGPAPMRSGERWTLAHLVVVVNRHNGSGSIPHWKICDAKKETKDDKQHDVHGKERQGNEHDDQSLTNIEREGKKVICTYTDTHTHTHTEEENVGEKKSIRAERVGMRKGWGRGGGGRDCDCDRDHDQSTPKSLPCNL</sequence>
<protein>
    <submittedName>
        <fullName evidence="2">Uncharacterized protein</fullName>
    </submittedName>
</protein>
<feature type="region of interest" description="Disordered" evidence="1">
    <location>
        <begin position="103"/>
        <end position="158"/>
    </location>
</feature>
<dbReference type="Proteomes" id="UP000799778">
    <property type="component" value="Unassembled WGS sequence"/>
</dbReference>
<evidence type="ECO:0000256" key="1">
    <source>
        <dbReference type="SAM" id="MobiDB-lite"/>
    </source>
</evidence>
<accession>A0A6A5Y138</accession>
<proteinExistence type="predicted"/>
<feature type="compositionally biased region" description="Basic and acidic residues" evidence="1">
    <location>
        <begin position="136"/>
        <end position="149"/>
    </location>
</feature>
<gene>
    <name evidence="2" type="ORF">BU24DRAFT_449952</name>
</gene>
<name>A0A6A5Y138_9PLEO</name>
<evidence type="ECO:0000313" key="2">
    <source>
        <dbReference type="EMBL" id="KAF2018520.1"/>
    </source>
</evidence>
<feature type="region of interest" description="Disordered" evidence="1">
    <location>
        <begin position="60"/>
        <end position="88"/>
    </location>
</feature>
<dbReference type="EMBL" id="ML978068">
    <property type="protein sequence ID" value="KAF2018520.1"/>
    <property type="molecule type" value="Genomic_DNA"/>
</dbReference>
<dbReference type="GeneID" id="54288380"/>
<dbReference type="RefSeq" id="XP_033386859.1">
    <property type="nucleotide sequence ID" value="XM_033530983.1"/>
</dbReference>
<reference evidence="2" key="1">
    <citation type="journal article" date="2020" name="Stud. Mycol.">
        <title>101 Dothideomycetes genomes: a test case for predicting lifestyles and emergence of pathogens.</title>
        <authorList>
            <person name="Haridas S."/>
            <person name="Albert R."/>
            <person name="Binder M."/>
            <person name="Bloem J."/>
            <person name="Labutti K."/>
            <person name="Salamov A."/>
            <person name="Andreopoulos B."/>
            <person name="Baker S."/>
            <person name="Barry K."/>
            <person name="Bills G."/>
            <person name="Bluhm B."/>
            <person name="Cannon C."/>
            <person name="Castanera R."/>
            <person name="Culley D."/>
            <person name="Daum C."/>
            <person name="Ezra D."/>
            <person name="Gonzalez J."/>
            <person name="Henrissat B."/>
            <person name="Kuo A."/>
            <person name="Liang C."/>
            <person name="Lipzen A."/>
            <person name="Lutzoni F."/>
            <person name="Magnuson J."/>
            <person name="Mondo S."/>
            <person name="Nolan M."/>
            <person name="Ohm R."/>
            <person name="Pangilinan J."/>
            <person name="Park H.-J."/>
            <person name="Ramirez L."/>
            <person name="Alfaro M."/>
            <person name="Sun H."/>
            <person name="Tritt A."/>
            <person name="Yoshinaga Y."/>
            <person name="Zwiers L.-H."/>
            <person name="Turgeon B."/>
            <person name="Goodwin S."/>
            <person name="Spatafora J."/>
            <person name="Crous P."/>
            <person name="Grigoriev I."/>
        </authorList>
    </citation>
    <scope>NUCLEOTIDE SEQUENCE</scope>
    <source>
        <strain evidence="2">CBS 175.79</strain>
    </source>
</reference>
<organism evidence="2 3">
    <name type="scientific">Aaosphaeria arxii CBS 175.79</name>
    <dbReference type="NCBI Taxonomy" id="1450172"/>
    <lineage>
        <taxon>Eukaryota</taxon>
        <taxon>Fungi</taxon>
        <taxon>Dikarya</taxon>
        <taxon>Ascomycota</taxon>
        <taxon>Pezizomycotina</taxon>
        <taxon>Dothideomycetes</taxon>
        <taxon>Pleosporomycetidae</taxon>
        <taxon>Pleosporales</taxon>
        <taxon>Pleosporales incertae sedis</taxon>
        <taxon>Aaosphaeria</taxon>
    </lineage>
</organism>
<keyword evidence="3" id="KW-1185">Reference proteome</keyword>
<evidence type="ECO:0000313" key="3">
    <source>
        <dbReference type="Proteomes" id="UP000799778"/>
    </source>
</evidence>